<evidence type="ECO:0000256" key="1">
    <source>
        <dbReference type="ARBA" id="ARBA00004370"/>
    </source>
</evidence>
<dbReference type="PROSITE" id="PS50885">
    <property type="entry name" value="HAMP"/>
    <property type="match status" value="1"/>
</dbReference>
<dbReference type="InterPro" id="IPR004090">
    <property type="entry name" value="Chemotax_Me-accpt_rcpt"/>
</dbReference>
<evidence type="ECO:0000259" key="7">
    <source>
        <dbReference type="PROSITE" id="PS50885"/>
    </source>
</evidence>
<feature type="transmembrane region" description="Helical" evidence="5">
    <location>
        <begin position="6"/>
        <end position="27"/>
    </location>
</feature>
<dbReference type="GO" id="GO:0004888">
    <property type="term" value="F:transmembrane signaling receptor activity"/>
    <property type="evidence" value="ECO:0007669"/>
    <property type="project" value="InterPro"/>
</dbReference>
<dbReference type="PANTHER" id="PTHR43531">
    <property type="entry name" value="PROTEIN ICFG"/>
    <property type="match status" value="1"/>
</dbReference>
<dbReference type="SUPFAM" id="SSF58104">
    <property type="entry name" value="Methyl-accepting chemotaxis protein (MCP) signaling domain"/>
    <property type="match status" value="1"/>
</dbReference>
<keyword evidence="2" id="KW-0488">Methylation</keyword>
<dbReference type="FunFam" id="1.10.287.950:FF:000001">
    <property type="entry name" value="Methyl-accepting chemotaxis sensory transducer"/>
    <property type="match status" value="1"/>
</dbReference>
<dbReference type="AlphaFoldDB" id="A0A1W9KY42"/>
<keyword evidence="5" id="KW-1133">Transmembrane helix</keyword>
<evidence type="ECO:0000313" key="9">
    <source>
        <dbReference type="Proteomes" id="UP000192505"/>
    </source>
</evidence>
<dbReference type="PRINTS" id="PR00260">
    <property type="entry name" value="CHEMTRNSDUCR"/>
</dbReference>
<name>A0A1W9KY42_9BURK</name>
<keyword evidence="4" id="KW-0807">Transducer</keyword>
<comment type="similarity">
    <text evidence="3">Belongs to the methyl-accepting chemotaxis (MCP) protein family.</text>
</comment>
<dbReference type="PROSITE" id="PS50111">
    <property type="entry name" value="CHEMOTAXIS_TRANSDUC_2"/>
    <property type="match status" value="1"/>
</dbReference>
<feature type="transmembrane region" description="Helical" evidence="5">
    <location>
        <begin position="182"/>
        <end position="207"/>
    </location>
</feature>
<dbReference type="EMBL" id="MTEI01000002">
    <property type="protein sequence ID" value="OQW89184.1"/>
    <property type="molecule type" value="Genomic_DNA"/>
</dbReference>
<evidence type="ECO:0000256" key="3">
    <source>
        <dbReference type="ARBA" id="ARBA00029447"/>
    </source>
</evidence>
<dbReference type="CDD" id="cd11386">
    <property type="entry name" value="MCP_signal"/>
    <property type="match status" value="1"/>
</dbReference>
<dbReference type="Pfam" id="PF00015">
    <property type="entry name" value="MCPsignal"/>
    <property type="match status" value="1"/>
</dbReference>
<dbReference type="GO" id="GO:0007165">
    <property type="term" value="P:signal transduction"/>
    <property type="evidence" value="ECO:0007669"/>
    <property type="project" value="UniProtKB-KW"/>
</dbReference>
<evidence type="ECO:0000259" key="6">
    <source>
        <dbReference type="PROSITE" id="PS50111"/>
    </source>
</evidence>
<feature type="domain" description="HAMP" evidence="7">
    <location>
        <begin position="208"/>
        <end position="260"/>
    </location>
</feature>
<dbReference type="Pfam" id="PF00672">
    <property type="entry name" value="HAMP"/>
    <property type="match status" value="1"/>
</dbReference>
<evidence type="ECO:0000313" key="8">
    <source>
        <dbReference type="EMBL" id="OQW89184.1"/>
    </source>
</evidence>
<dbReference type="InterPro" id="IPR003660">
    <property type="entry name" value="HAMP_dom"/>
</dbReference>
<dbReference type="Gene3D" id="1.10.287.950">
    <property type="entry name" value="Methyl-accepting chemotaxis protein"/>
    <property type="match status" value="1"/>
</dbReference>
<dbReference type="PANTHER" id="PTHR43531:SF14">
    <property type="entry name" value="METHYL-ACCEPTING CHEMOTAXIS PROTEIN I-RELATED"/>
    <property type="match status" value="1"/>
</dbReference>
<evidence type="ECO:0000256" key="2">
    <source>
        <dbReference type="ARBA" id="ARBA00022481"/>
    </source>
</evidence>
<dbReference type="InterPro" id="IPR051310">
    <property type="entry name" value="MCP_chemotaxis"/>
</dbReference>
<organism evidence="8 9">
    <name type="scientific">Rhodoferax ferrireducens</name>
    <dbReference type="NCBI Taxonomy" id="192843"/>
    <lineage>
        <taxon>Bacteria</taxon>
        <taxon>Pseudomonadati</taxon>
        <taxon>Pseudomonadota</taxon>
        <taxon>Betaproteobacteria</taxon>
        <taxon>Burkholderiales</taxon>
        <taxon>Comamonadaceae</taxon>
        <taxon>Rhodoferax</taxon>
    </lineage>
</organism>
<keyword evidence="5" id="KW-0812">Transmembrane</keyword>
<reference evidence="8 9" key="1">
    <citation type="submission" date="2017-01" db="EMBL/GenBank/DDBJ databases">
        <title>Novel large sulfur bacteria in the metagenomes of groundwater-fed chemosynthetic microbial mats in the Lake Huron basin.</title>
        <authorList>
            <person name="Sharrar A.M."/>
            <person name="Flood B.E."/>
            <person name="Bailey J.V."/>
            <person name="Jones D.S."/>
            <person name="Biddanda B."/>
            <person name="Ruberg S.A."/>
            <person name="Marcus D.N."/>
            <person name="Dick G.J."/>
        </authorList>
    </citation>
    <scope>NUCLEOTIDE SEQUENCE [LARGE SCALE GENOMIC DNA]</scope>
    <source>
        <strain evidence="8">A7</strain>
    </source>
</reference>
<dbReference type="GO" id="GO:0005886">
    <property type="term" value="C:plasma membrane"/>
    <property type="evidence" value="ECO:0007669"/>
    <property type="project" value="TreeGrafter"/>
</dbReference>
<accession>A0A1W9KY42</accession>
<dbReference type="InterPro" id="IPR004089">
    <property type="entry name" value="MCPsignal_dom"/>
</dbReference>
<comment type="subcellular location">
    <subcellularLocation>
        <location evidence="1">Membrane</location>
    </subcellularLocation>
</comment>
<keyword evidence="5" id="KW-0472">Membrane</keyword>
<feature type="domain" description="Methyl-accepting transducer" evidence="6">
    <location>
        <begin position="265"/>
        <end position="494"/>
    </location>
</feature>
<dbReference type="SMART" id="SM00283">
    <property type="entry name" value="MA"/>
    <property type="match status" value="1"/>
</dbReference>
<dbReference type="GO" id="GO:0006935">
    <property type="term" value="P:chemotaxis"/>
    <property type="evidence" value="ECO:0007669"/>
    <property type="project" value="InterPro"/>
</dbReference>
<sequence>MKMGIRVPLGFAVALGLMLIAGISGMYQLNGAVKEFENGVLQHVAGSKKGAEVASGFSTAIQEWKNVLLRGKDPASQDKYWAAHQQAMTQVDKDIQTLSGLVANDAPAQSLVARLGTEMQQARAGYLTAFAAYQAEGQNFAAGDNAAKGVDRAAAATLKQVLEALSVAEAAGAQRAHDRAWLATWLSVAFMVAVAAAAMLASVWLTWKQTVIPLQAAADLAHRVAAGDLTTQATVVMDDEVGELITAMHGMQASLVNVVSHVRQGAEAVATASTQIAQGDIDLSARTESQASALEQTAASMEELSTRVKQNADSAQQANRLALSASQVAEQGGAVVAEVVDTMRGINEASRKIGDIISVIDGIAFQTNILALNAAVEAARAGEQGRGFAVVASEVRSLAGRSAAAAREIKTLINSSVSRVEQGSALVDQAGITMQEVVSSIKRVTDIMGEISAASLEQSHGVAQVGEAVTQMDQATQQNAALVEEMAAAASSLKAQAQDLVQTVAMFKLGTSEPSQSRLVQLSTSAAVPA</sequence>
<dbReference type="Proteomes" id="UP000192505">
    <property type="component" value="Unassembled WGS sequence"/>
</dbReference>
<evidence type="ECO:0000256" key="5">
    <source>
        <dbReference type="SAM" id="Phobius"/>
    </source>
</evidence>
<protein>
    <submittedName>
        <fullName evidence="8">Methyl-accepting chemotaxis protein</fullName>
    </submittedName>
</protein>
<dbReference type="SMART" id="SM00304">
    <property type="entry name" value="HAMP"/>
    <property type="match status" value="1"/>
</dbReference>
<comment type="caution">
    <text evidence="8">The sequence shown here is derived from an EMBL/GenBank/DDBJ whole genome shotgun (WGS) entry which is preliminary data.</text>
</comment>
<proteinExistence type="inferred from homology"/>
<evidence type="ECO:0000256" key="4">
    <source>
        <dbReference type="PROSITE-ProRule" id="PRU00284"/>
    </source>
</evidence>
<dbReference type="CDD" id="cd06225">
    <property type="entry name" value="HAMP"/>
    <property type="match status" value="1"/>
</dbReference>
<gene>
    <name evidence="8" type="ORF">BWK72_04315</name>
</gene>